<name>A0AC34PUS3_9BILA</name>
<protein>
    <submittedName>
        <fullName evidence="2">Uncharacterized protein</fullName>
    </submittedName>
</protein>
<proteinExistence type="predicted"/>
<evidence type="ECO:0000313" key="2">
    <source>
        <dbReference type="WBParaSite" id="JU765_v2.g10127.t1"/>
    </source>
</evidence>
<reference evidence="2" key="1">
    <citation type="submission" date="2022-11" db="UniProtKB">
        <authorList>
            <consortium name="WormBaseParasite"/>
        </authorList>
    </citation>
    <scope>IDENTIFICATION</scope>
</reference>
<accession>A0AC34PUS3</accession>
<dbReference type="Proteomes" id="UP000887576">
    <property type="component" value="Unplaced"/>
</dbReference>
<organism evidence="1 2">
    <name type="scientific">Panagrolaimus sp. JU765</name>
    <dbReference type="NCBI Taxonomy" id="591449"/>
    <lineage>
        <taxon>Eukaryota</taxon>
        <taxon>Metazoa</taxon>
        <taxon>Ecdysozoa</taxon>
        <taxon>Nematoda</taxon>
        <taxon>Chromadorea</taxon>
        <taxon>Rhabditida</taxon>
        <taxon>Tylenchina</taxon>
        <taxon>Panagrolaimomorpha</taxon>
        <taxon>Panagrolaimoidea</taxon>
        <taxon>Panagrolaimidae</taxon>
        <taxon>Panagrolaimus</taxon>
    </lineage>
</organism>
<dbReference type="WBParaSite" id="JU765_v2.g10127.t1">
    <property type="protein sequence ID" value="JU765_v2.g10127.t1"/>
    <property type="gene ID" value="JU765_v2.g10127"/>
</dbReference>
<evidence type="ECO:0000313" key="1">
    <source>
        <dbReference type="Proteomes" id="UP000887576"/>
    </source>
</evidence>
<sequence>MISPTENEKFAIPLIAPEVSCDAFGNFVPNVLRDSFDRIRNASGLIHGGQLPKGSPPTQVMKEMKGNSKTKYEIVQIIPSIWGGSGCHPDNLNFPSYKQIKTKSTTPSTLDLEIADHLSEQGNMIVFSFDYKYEGTDVFPLKTRRFIDVIHKNGHRMFFRNGAELKLAGSLDS</sequence>